<accession>A0A4R5UMS7</accession>
<name>A0A4R5UMS7_9HYPH</name>
<dbReference type="AlphaFoldDB" id="A0A4R5UMS7"/>
<organism evidence="1 2">
    <name type="scientific">Rhizobium deserti</name>
    <dbReference type="NCBI Taxonomy" id="2547961"/>
    <lineage>
        <taxon>Bacteria</taxon>
        <taxon>Pseudomonadati</taxon>
        <taxon>Pseudomonadota</taxon>
        <taxon>Alphaproteobacteria</taxon>
        <taxon>Hyphomicrobiales</taxon>
        <taxon>Rhizobiaceae</taxon>
        <taxon>Rhizobium/Agrobacterium group</taxon>
        <taxon>Rhizobium</taxon>
    </lineage>
</organism>
<dbReference type="OrthoDB" id="7593532at2"/>
<dbReference type="Proteomes" id="UP000295238">
    <property type="component" value="Unassembled WGS sequence"/>
</dbReference>
<keyword evidence="2" id="KW-1185">Reference proteome</keyword>
<evidence type="ECO:0000313" key="1">
    <source>
        <dbReference type="EMBL" id="TDK39151.1"/>
    </source>
</evidence>
<protein>
    <recommendedName>
        <fullName evidence="3">Glycosyltransferase family 1 protein</fullName>
    </recommendedName>
</protein>
<dbReference type="EMBL" id="SMTL01000001">
    <property type="protein sequence ID" value="TDK39151.1"/>
    <property type="molecule type" value="Genomic_DNA"/>
</dbReference>
<evidence type="ECO:0008006" key="3">
    <source>
        <dbReference type="Google" id="ProtNLM"/>
    </source>
</evidence>
<sequence>MPPYQFADIRQKQFADLNPNGALVIICRYMSAAALEWIEASADRLAGVGLFLDDDIPAVIASNQSAIRYKFSLLTKAILPLRRLNRQLDMVWVSTPRLAQTFGEVDVRLMPPAPPRTLWDIPHSGRQNADHAPVLVAYHATGIHVQEHEFLRPVIAQVLSERPNAIFEVFAEGSAAYSWSKITRVTVRKSIPWASYVDEGRSRSIDIMLVPLAPSHVNDCRSATKRIDVARMRAAGIFSTSHAYGEADDSGEIRIPYDVETWRQAILDLIDNPSKRASAAQATRSIVERMTADADEGILL</sequence>
<dbReference type="RefSeq" id="WP_133314600.1">
    <property type="nucleotide sequence ID" value="NZ_SMTL01000001.1"/>
</dbReference>
<evidence type="ECO:0000313" key="2">
    <source>
        <dbReference type="Proteomes" id="UP000295238"/>
    </source>
</evidence>
<proteinExistence type="predicted"/>
<gene>
    <name evidence="1" type="ORF">E2F50_03210</name>
</gene>
<reference evidence="1 2" key="1">
    <citation type="submission" date="2019-03" db="EMBL/GenBank/DDBJ databases">
        <title>Rhizobium sp. nov., an bacterium isolated from biocrust in Mu Us Desert.</title>
        <authorList>
            <person name="Lixiong L."/>
        </authorList>
    </citation>
    <scope>NUCLEOTIDE SEQUENCE [LARGE SCALE GENOMIC DNA]</scope>
    <source>
        <strain evidence="1 2">SPY-1</strain>
    </source>
</reference>
<comment type="caution">
    <text evidence="1">The sequence shown here is derived from an EMBL/GenBank/DDBJ whole genome shotgun (WGS) entry which is preliminary data.</text>
</comment>